<accession>A0A6J3IJF8</accession>
<dbReference type="GO" id="GO:0007160">
    <property type="term" value="P:cell-matrix adhesion"/>
    <property type="evidence" value="ECO:0007669"/>
    <property type="project" value="InterPro"/>
</dbReference>
<dbReference type="GeneID" id="116557330"/>
<protein>
    <recommendedName>
        <fullName evidence="4">Mammalian ependymin-related protein 1</fullName>
    </recommendedName>
</protein>
<dbReference type="GO" id="GO:0043202">
    <property type="term" value="C:lysosomal lumen"/>
    <property type="evidence" value="ECO:0007669"/>
    <property type="project" value="UniProtKB-SubCell"/>
</dbReference>
<sequence>MAGRASLRTVRGALGAWLLSGLWAWTLSGLGAVGSPGAPRPCQAPQQWEGRQVVYQQSSGRNSRALLSYDGLNQRVRVLDERKALIPCKSFPAELKWNFPRRAHHHLQRADAPNSFHP</sequence>
<proteinExistence type="inferred from homology"/>
<gene>
    <name evidence="7" type="primary">EPDR1</name>
</gene>
<evidence type="ECO:0000256" key="5">
    <source>
        <dbReference type="SAM" id="SignalP"/>
    </source>
</evidence>
<dbReference type="RefSeq" id="XP_032142671.1">
    <property type="nucleotide sequence ID" value="XM_032286780.1"/>
</dbReference>
<keyword evidence="5" id="KW-0732">Signal</keyword>
<keyword evidence="6" id="KW-1185">Reference proteome</keyword>
<evidence type="ECO:0000313" key="6">
    <source>
        <dbReference type="Proteomes" id="UP000504640"/>
    </source>
</evidence>
<comment type="subcellular location">
    <subcellularLocation>
        <location evidence="2">Lysosome lumen</location>
    </subcellularLocation>
</comment>
<evidence type="ECO:0000256" key="4">
    <source>
        <dbReference type="ARBA" id="ARBA00020678"/>
    </source>
</evidence>
<evidence type="ECO:0000256" key="3">
    <source>
        <dbReference type="ARBA" id="ARBA00010771"/>
    </source>
</evidence>
<dbReference type="PANTHER" id="PTHR10697">
    <property type="entry name" value="MAMMALIAN EPENDYMIN-RELATED PROTEIN 1"/>
    <property type="match status" value="1"/>
</dbReference>
<reference evidence="7" key="1">
    <citation type="submission" date="2025-08" db="UniProtKB">
        <authorList>
            <consortium name="RefSeq"/>
        </authorList>
    </citation>
    <scope>IDENTIFICATION</scope>
    <source>
        <tissue evidence="7">Blood</tissue>
    </source>
</reference>
<evidence type="ECO:0000256" key="1">
    <source>
        <dbReference type="ARBA" id="ARBA00002024"/>
    </source>
</evidence>
<feature type="signal peptide" evidence="5">
    <location>
        <begin position="1"/>
        <end position="24"/>
    </location>
</feature>
<dbReference type="PANTHER" id="PTHR10697:SF1">
    <property type="entry name" value="MAMMALIAN EPENDYMIN-RELATED PROTEIN 1"/>
    <property type="match status" value="1"/>
</dbReference>
<comment type="similarity">
    <text evidence="3">Belongs to the ependymin family.</text>
</comment>
<dbReference type="GO" id="GO:0005509">
    <property type="term" value="F:calcium ion binding"/>
    <property type="evidence" value="ECO:0007669"/>
    <property type="project" value="InterPro"/>
</dbReference>
<name>A0A6J3IJF8_SAPAP</name>
<comment type="function">
    <text evidence="1">Binds anionic lipids and gangliosides at acidic pH.</text>
</comment>
<evidence type="ECO:0000313" key="7">
    <source>
        <dbReference type="RefSeq" id="XP_032142671.1"/>
    </source>
</evidence>
<evidence type="ECO:0000256" key="2">
    <source>
        <dbReference type="ARBA" id="ARBA00004227"/>
    </source>
</evidence>
<dbReference type="AlphaFoldDB" id="A0A6J3IJF8"/>
<organism evidence="6 7">
    <name type="scientific">Sapajus apella</name>
    <name type="common">Brown-capped capuchin</name>
    <name type="synonym">Cebus apella</name>
    <dbReference type="NCBI Taxonomy" id="9515"/>
    <lineage>
        <taxon>Eukaryota</taxon>
        <taxon>Metazoa</taxon>
        <taxon>Chordata</taxon>
        <taxon>Craniata</taxon>
        <taxon>Vertebrata</taxon>
        <taxon>Euteleostomi</taxon>
        <taxon>Mammalia</taxon>
        <taxon>Eutheria</taxon>
        <taxon>Euarchontoglires</taxon>
        <taxon>Primates</taxon>
        <taxon>Haplorrhini</taxon>
        <taxon>Platyrrhini</taxon>
        <taxon>Cebidae</taxon>
        <taxon>Cebinae</taxon>
        <taxon>Sapajus</taxon>
    </lineage>
</organism>
<dbReference type="GO" id="GO:0005576">
    <property type="term" value="C:extracellular region"/>
    <property type="evidence" value="ECO:0007669"/>
    <property type="project" value="InterPro"/>
</dbReference>
<dbReference type="CTD" id="54749"/>
<dbReference type="Proteomes" id="UP000504640">
    <property type="component" value="Unplaced"/>
</dbReference>
<feature type="chain" id="PRO_5026660555" description="Mammalian ependymin-related protein 1" evidence="5">
    <location>
        <begin position="25"/>
        <end position="118"/>
    </location>
</feature>
<dbReference type="InterPro" id="IPR001299">
    <property type="entry name" value="Ependymin"/>
</dbReference>